<feature type="chain" id="PRO_5016796916" evidence="5">
    <location>
        <begin position="25"/>
        <end position="173"/>
    </location>
</feature>
<evidence type="ECO:0000256" key="4">
    <source>
        <dbReference type="PROSITE-ProRule" id="PRU00473"/>
    </source>
</evidence>
<dbReference type="PANTHER" id="PTHR30329">
    <property type="entry name" value="STATOR ELEMENT OF FLAGELLAR MOTOR COMPLEX"/>
    <property type="match status" value="1"/>
</dbReference>
<dbReference type="RefSeq" id="WP_115169208.1">
    <property type="nucleotide sequence ID" value="NZ_UGYW01000002.1"/>
</dbReference>
<dbReference type="InterPro" id="IPR050330">
    <property type="entry name" value="Bact_OuterMem_StrucFunc"/>
</dbReference>
<protein>
    <submittedName>
        <fullName evidence="7">Inner membrane lipoprotein YiaD</fullName>
    </submittedName>
</protein>
<proteinExistence type="predicted"/>
<evidence type="ECO:0000313" key="8">
    <source>
        <dbReference type="Proteomes" id="UP000254893"/>
    </source>
</evidence>
<dbReference type="InterPro" id="IPR036737">
    <property type="entry name" value="OmpA-like_sf"/>
</dbReference>
<dbReference type="EMBL" id="UGYW01000002">
    <property type="protein sequence ID" value="SUJ01594.1"/>
    <property type="molecule type" value="Genomic_DNA"/>
</dbReference>
<dbReference type="CDD" id="cd07185">
    <property type="entry name" value="OmpA_C-like"/>
    <property type="match status" value="1"/>
</dbReference>
<dbReference type="PROSITE" id="PS51123">
    <property type="entry name" value="OMPA_2"/>
    <property type="match status" value="1"/>
</dbReference>
<evidence type="ECO:0000256" key="1">
    <source>
        <dbReference type="ARBA" id="ARBA00004442"/>
    </source>
</evidence>
<name>A0A380BHU3_SPHSI</name>
<feature type="signal peptide" evidence="5">
    <location>
        <begin position="1"/>
        <end position="24"/>
    </location>
</feature>
<keyword evidence="7" id="KW-0449">Lipoprotein</keyword>
<gene>
    <name evidence="7" type="primary">yiaD_1</name>
    <name evidence="7" type="ORF">NCTC11388_00814</name>
</gene>
<reference evidence="7 8" key="1">
    <citation type="submission" date="2018-06" db="EMBL/GenBank/DDBJ databases">
        <authorList>
            <consortium name="Pathogen Informatics"/>
            <person name="Doyle S."/>
        </authorList>
    </citation>
    <scope>NUCLEOTIDE SEQUENCE [LARGE SCALE GENOMIC DNA]</scope>
    <source>
        <strain evidence="7 8">NCTC11388</strain>
    </source>
</reference>
<dbReference type="PRINTS" id="PR01021">
    <property type="entry name" value="OMPADOMAIN"/>
</dbReference>
<dbReference type="GO" id="GO:0009279">
    <property type="term" value="C:cell outer membrane"/>
    <property type="evidence" value="ECO:0007669"/>
    <property type="project" value="UniProtKB-SubCell"/>
</dbReference>
<dbReference type="Proteomes" id="UP000254893">
    <property type="component" value="Unassembled WGS sequence"/>
</dbReference>
<evidence type="ECO:0000256" key="2">
    <source>
        <dbReference type="ARBA" id="ARBA00023136"/>
    </source>
</evidence>
<dbReference type="InterPro" id="IPR006664">
    <property type="entry name" value="OMP_bac"/>
</dbReference>
<dbReference type="SUPFAM" id="SSF103088">
    <property type="entry name" value="OmpA-like"/>
    <property type="match status" value="1"/>
</dbReference>
<keyword evidence="5" id="KW-0732">Signal</keyword>
<sequence length="173" mass="19145">MKQLNIFTLILFCAVTLFSCKQQALTVNPGAVLSKDGTDDGLKNVKEEFKDASRTEEGIKFSLSSDFLFPTNSSYLTDKSKGELSKLAKLLKDNSKTKIRVDGHTDATGTPEYNLWLSDKRAVSVKKFLVDSGISESRITTKGIGQAKPVADNKTPEGRQMNRRVEVILLNQK</sequence>
<dbReference type="PROSITE" id="PS51257">
    <property type="entry name" value="PROKAR_LIPOPROTEIN"/>
    <property type="match status" value="1"/>
</dbReference>
<evidence type="ECO:0000256" key="3">
    <source>
        <dbReference type="ARBA" id="ARBA00023237"/>
    </source>
</evidence>
<feature type="domain" description="OmpA-like" evidence="6">
    <location>
        <begin position="56"/>
        <end position="173"/>
    </location>
</feature>
<evidence type="ECO:0000256" key="5">
    <source>
        <dbReference type="SAM" id="SignalP"/>
    </source>
</evidence>
<organism evidence="7 8">
    <name type="scientific">Sphingobacterium spiritivorum</name>
    <name type="common">Flavobacterium spiritivorum</name>
    <dbReference type="NCBI Taxonomy" id="258"/>
    <lineage>
        <taxon>Bacteria</taxon>
        <taxon>Pseudomonadati</taxon>
        <taxon>Bacteroidota</taxon>
        <taxon>Sphingobacteriia</taxon>
        <taxon>Sphingobacteriales</taxon>
        <taxon>Sphingobacteriaceae</taxon>
        <taxon>Sphingobacterium</taxon>
    </lineage>
</organism>
<dbReference type="Gene3D" id="3.30.1330.60">
    <property type="entry name" value="OmpA-like domain"/>
    <property type="match status" value="1"/>
</dbReference>
<dbReference type="AlphaFoldDB" id="A0A380BHU3"/>
<comment type="subcellular location">
    <subcellularLocation>
        <location evidence="1">Cell outer membrane</location>
    </subcellularLocation>
</comment>
<dbReference type="PRINTS" id="PR01023">
    <property type="entry name" value="NAFLGMOTY"/>
</dbReference>
<dbReference type="Pfam" id="PF00691">
    <property type="entry name" value="OmpA"/>
    <property type="match status" value="1"/>
</dbReference>
<evidence type="ECO:0000313" key="7">
    <source>
        <dbReference type="EMBL" id="SUJ01594.1"/>
    </source>
</evidence>
<evidence type="ECO:0000259" key="6">
    <source>
        <dbReference type="PROSITE" id="PS51123"/>
    </source>
</evidence>
<accession>A0A380BHU3</accession>
<dbReference type="PANTHER" id="PTHR30329:SF21">
    <property type="entry name" value="LIPOPROTEIN YIAD-RELATED"/>
    <property type="match status" value="1"/>
</dbReference>
<keyword evidence="3" id="KW-0998">Cell outer membrane</keyword>
<dbReference type="InterPro" id="IPR006665">
    <property type="entry name" value="OmpA-like"/>
</dbReference>
<keyword evidence="2 4" id="KW-0472">Membrane</keyword>